<keyword evidence="2" id="KW-1185">Reference proteome</keyword>
<protein>
    <submittedName>
        <fullName evidence="1">Uncharacterized protein</fullName>
    </submittedName>
</protein>
<dbReference type="AlphaFoldDB" id="A0A402A4Q8"/>
<accession>A0A402A4Q8</accession>
<comment type="caution">
    <text evidence="1">The sequence shown here is derived from an EMBL/GenBank/DDBJ whole genome shotgun (WGS) entry which is preliminary data.</text>
</comment>
<gene>
    <name evidence="1" type="ORF">KTT_40030</name>
</gene>
<dbReference type="RefSeq" id="WP_126581615.1">
    <property type="nucleotide sequence ID" value="NZ_BIFR01000001.1"/>
</dbReference>
<organism evidence="1 2">
    <name type="scientific">Tengunoibacter tsumagoiensis</name>
    <dbReference type="NCBI Taxonomy" id="2014871"/>
    <lineage>
        <taxon>Bacteria</taxon>
        <taxon>Bacillati</taxon>
        <taxon>Chloroflexota</taxon>
        <taxon>Ktedonobacteria</taxon>
        <taxon>Ktedonobacterales</taxon>
        <taxon>Dictyobacteraceae</taxon>
        <taxon>Tengunoibacter</taxon>
    </lineage>
</organism>
<sequence length="129" mass="15058">MKREITEAIKSFVQQFEYSIDSGMLYEVHLFLNESKEIKSFSLDYAKDIPIYAIKIELTNSTQYNARQLIKSFINNIEYRSMTLYTSDWNKDNIHYTVYTVMNSGNGAHFEIDIKIEGNAKNLSKSSME</sequence>
<evidence type="ECO:0000313" key="2">
    <source>
        <dbReference type="Proteomes" id="UP000287352"/>
    </source>
</evidence>
<dbReference type="OrthoDB" id="9864303at2"/>
<evidence type="ECO:0000313" key="1">
    <source>
        <dbReference type="EMBL" id="GCE14144.1"/>
    </source>
</evidence>
<dbReference type="Proteomes" id="UP000287352">
    <property type="component" value="Unassembled WGS sequence"/>
</dbReference>
<name>A0A402A4Q8_9CHLR</name>
<proteinExistence type="predicted"/>
<dbReference type="EMBL" id="BIFR01000001">
    <property type="protein sequence ID" value="GCE14144.1"/>
    <property type="molecule type" value="Genomic_DNA"/>
</dbReference>
<reference evidence="2" key="1">
    <citation type="submission" date="2018-12" db="EMBL/GenBank/DDBJ databases">
        <title>Tengunoibacter tsumagoiensis gen. nov., sp. nov., Dictyobacter kobayashii sp. nov., D. alpinus sp. nov., and D. joshuensis sp. nov. and description of Dictyobacteraceae fam. nov. within the order Ktedonobacterales isolated from Tengu-no-mugimeshi.</title>
        <authorList>
            <person name="Wang C.M."/>
            <person name="Zheng Y."/>
            <person name="Sakai Y."/>
            <person name="Toyoda A."/>
            <person name="Minakuchi Y."/>
            <person name="Abe K."/>
            <person name="Yokota A."/>
            <person name="Yabe S."/>
        </authorList>
    </citation>
    <scope>NUCLEOTIDE SEQUENCE [LARGE SCALE GENOMIC DNA]</scope>
    <source>
        <strain evidence="2">Uno3</strain>
    </source>
</reference>